<name>A0ACB9CIP8_ARCLA</name>
<dbReference type="Proteomes" id="UP001055879">
    <property type="component" value="Linkage Group LG04"/>
</dbReference>
<reference evidence="2" key="1">
    <citation type="journal article" date="2022" name="Mol. Ecol. Resour.">
        <title>The genomes of chicory, endive, great burdock and yacon provide insights into Asteraceae palaeo-polyploidization history and plant inulin production.</title>
        <authorList>
            <person name="Fan W."/>
            <person name="Wang S."/>
            <person name="Wang H."/>
            <person name="Wang A."/>
            <person name="Jiang F."/>
            <person name="Liu H."/>
            <person name="Zhao H."/>
            <person name="Xu D."/>
            <person name="Zhang Y."/>
        </authorList>
    </citation>
    <scope>NUCLEOTIDE SEQUENCE [LARGE SCALE GENOMIC DNA]</scope>
    <source>
        <strain evidence="2">cv. Niubang</strain>
    </source>
</reference>
<proteinExistence type="predicted"/>
<keyword evidence="2" id="KW-1185">Reference proteome</keyword>
<reference evidence="1 2" key="2">
    <citation type="journal article" date="2022" name="Mol. Ecol. Resour.">
        <title>The genomes of chicory, endive, great burdock and yacon provide insights into Asteraceae paleo-polyploidization history and plant inulin production.</title>
        <authorList>
            <person name="Fan W."/>
            <person name="Wang S."/>
            <person name="Wang H."/>
            <person name="Wang A."/>
            <person name="Jiang F."/>
            <person name="Liu H."/>
            <person name="Zhao H."/>
            <person name="Xu D."/>
            <person name="Zhang Y."/>
        </authorList>
    </citation>
    <scope>NUCLEOTIDE SEQUENCE [LARGE SCALE GENOMIC DNA]</scope>
    <source>
        <strain evidence="2">cv. Niubang</strain>
    </source>
</reference>
<comment type="caution">
    <text evidence="1">The sequence shown here is derived from an EMBL/GenBank/DDBJ whole genome shotgun (WGS) entry which is preliminary data.</text>
</comment>
<accession>A0ACB9CIP8</accession>
<dbReference type="EMBL" id="CM042050">
    <property type="protein sequence ID" value="KAI3734111.1"/>
    <property type="molecule type" value="Genomic_DNA"/>
</dbReference>
<evidence type="ECO:0000313" key="2">
    <source>
        <dbReference type="Proteomes" id="UP001055879"/>
    </source>
</evidence>
<protein>
    <submittedName>
        <fullName evidence="1">Uncharacterized protein</fullName>
    </submittedName>
</protein>
<gene>
    <name evidence="1" type="ORF">L6452_13574</name>
</gene>
<evidence type="ECO:0000313" key="1">
    <source>
        <dbReference type="EMBL" id="KAI3734111.1"/>
    </source>
</evidence>
<organism evidence="1 2">
    <name type="scientific">Arctium lappa</name>
    <name type="common">Greater burdock</name>
    <name type="synonym">Lappa major</name>
    <dbReference type="NCBI Taxonomy" id="4217"/>
    <lineage>
        <taxon>Eukaryota</taxon>
        <taxon>Viridiplantae</taxon>
        <taxon>Streptophyta</taxon>
        <taxon>Embryophyta</taxon>
        <taxon>Tracheophyta</taxon>
        <taxon>Spermatophyta</taxon>
        <taxon>Magnoliopsida</taxon>
        <taxon>eudicotyledons</taxon>
        <taxon>Gunneridae</taxon>
        <taxon>Pentapetalae</taxon>
        <taxon>asterids</taxon>
        <taxon>campanulids</taxon>
        <taxon>Asterales</taxon>
        <taxon>Asteraceae</taxon>
        <taxon>Carduoideae</taxon>
        <taxon>Cardueae</taxon>
        <taxon>Arctiinae</taxon>
        <taxon>Arctium</taxon>
    </lineage>
</organism>
<sequence length="76" mass="8677">MRKSVGHGALLIEKEHCQVRLEAEELTADEDDDGGGGKKKLHSRLRKWMICHHLLSFVFISCMQDFKSTEVGDLHQ</sequence>